<keyword evidence="1" id="KW-0472">Membrane</keyword>
<feature type="transmembrane region" description="Helical" evidence="1">
    <location>
        <begin position="96"/>
        <end position="113"/>
    </location>
</feature>
<comment type="caution">
    <text evidence="2">The sequence shown here is derived from an EMBL/GenBank/DDBJ whole genome shotgun (WGS) entry which is preliminary data.</text>
</comment>
<dbReference type="RefSeq" id="WP_147368057.1">
    <property type="nucleotide sequence ID" value="NZ_QXED01000010.1"/>
</dbReference>
<gene>
    <name evidence="2" type="ORF">DYU11_27885</name>
</gene>
<dbReference type="EMBL" id="QXED01000010">
    <property type="protein sequence ID" value="RIV18784.1"/>
    <property type="molecule type" value="Genomic_DNA"/>
</dbReference>
<feature type="transmembrane region" description="Helical" evidence="1">
    <location>
        <begin position="125"/>
        <end position="143"/>
    </location>
</feature>
<feature type="transmembrane region" description="Helical" evidence="1">
    <location>
        <begin position="42"/>
        <end position="62"/>
    </location>
</feature>
<sequence>MWEKFVQLSVQYPLDLLSHVASLLPVFVGVLFLNQLRPAAKLMVLLVGLFFLKDSIALYHSLRSESNLYLFNLQSFVEIGVVGATYAVVSPVSIKKVIISVAITCLLINVIFYSSIELSPGNLTVARLFMLAVVLMYLTRITNQVMVHNIMTHDLFWFSAGLLVYIAGTFFIFLFGRYLFEETTSLDTFNLYWNIQQVVYILFCIISAVGLWMSRFERSRPLQAV</sequence>
<dbReference type="OrthoDB" id="954494at2"/>
<keyword evidence="3" id="KW-1185">Reference proteome</keyword>
<reference evidence="2 3" key="1">
    <citation type="submission" date="2018-08" db="EMBL/GenBank/DDBJ databases">
        <title>Fibrisoma montanum sp. nov., isolated from Danxia mountain soil.</title>
        <authorList>
            <person name="Huang Y."/>
        </authorList>
    </citation>
    <scope>NUCLEOTIDE SEQUENCE [LARGE SCALE GENOMIC DNA]</scope>
    <source>
        <strain evidence="2 3">HYT19</strain>
    </source>
</reference>
<feature type="transmembrane region" description="Helical" evidence="1">
    <location>
        <begin position="12"/>
        <end position="33"/>
    </location>
</feature>
<keyword evidence="1" id="KW-1133">Transmembrane helix</keyword>
<dbReference type="AlphaFoldDB" id="A0A418M008"/>
<organism evidence="2 3">
    <name type="scientific">Fibrisoma montanum</name>
    <dbReference type="NCBI Taxonomy" id="2305895"/>
    <lineage>
        <taxon>Bacteria</taxon>
        <taxon>Pseudomonadati</taxon>
        <taxon>Bacteroidota</taxon>
        <taxon>Cytophagia</taxon>
        <taxon>Cytophagales</taxon>
        <taxon>Spirosomataceae</taxon>
        <taxon>Fibrisoma</taxon>
    </lineage>
</organism>
<accession>A0A418M008</accession>
<name>A0A418M008_9BACT</name>
<evidence type="ECO:0000313" key="2">
    <source>
        <dbReference type="EMBL" id="RIV18784.1"/>
    </source>
</evidence>
<keyword evidence="1" id="KW-0812">Transmembrane</keyword>
<feature type="transmembrane region" description="Helical" evidence="1">
    <location>
        <begin position="155"/>
        <end position="179"/>
    </location>
</feature>
<dbReference type="Proteomes" id="UP000283523">
    <property type="component" value="Unassembled WGS sequence"/>
</dbReference>
<feature type="transmembrane region" description="Helical" evidence="1">
    <location>
        <begin position="68"/>
        <end position="89"/>
    </location>
</feature>
<evidence type="ECO:0000313" key="3">
    <source>
        <dbReference type="Proteomes" id="UP000283523"/>
    </source>
</evidence>
<proteinExistence type="predicted"/>
<evidence type="ECO:0000256" key="1">
    <source>
        <dbReference type="SAM" id="Phobius"/>
    </source>
</evidence>
<feature type="transmembrane region" description="Helical" evidence="1">
    <location>
        <begin position="191"/>
        <end position="213"/>
    </location>
</feature>
<protein>
    <submittedName>
        <fullName evidence="2">Uncharacterized protein</fullName>
    </submittedName>
</protein>